<protein>
    <submittedName>
        <fullName evidence="4">ADP-ribosylglycohydrolase</fullName>
    </submittedName>
</protein>
<dbReference type="Pfam" id="PF03747">
    <property type="entry name" value="ADP_ribosyl_GH"/>
    <property type="match status" value="1"/>
</dbReference>
<comment type="caution">
    <text evidence="4">The sequence shown here is derived from an EMBL/GenBank/DDBJ whole genome shotgun (WGS) entry which is preliminary data.</text>
</comment>
<dbReference type="Proteomes" id="UP000520767">
    <property type="component" value="Unassembled WGS sequence"/>
</dbReference>
<keyword evidence="3" id="KW-0460">Magnesium</keyword>
<keyword evidence="2 4" id="KW-0378">Hydrolase</keyword>
<dbReference type="PANTHER" id="PTHR16222:SF24">
    <property type="entry name" value="ADP-RIBOSYLHYDROLASE ARH3"/>
    <property type="match status" value="1"/>
</dbReference>
<dbReference type="RefSeq" id="WP_184810800.1">
    <property type="nucleotide sequence ID" value="NZ_JACHJQ010000003.1"/>
</dbReference>
<dbReference type="InterPro" id="IPR005502">
    <property type="entry name" value="Ribosyl_crysJ1"/>
</dbReference>
<accession>A0A7W7Q4B8</accession>
<evidence type="ECO:0000256" key="3">
    <source>
        <dbReference type="PIRSR" id="PIRSR605502-1"/>
    </source>
</evidence>
<feature type="binding site" evidence="3">
    <location>
        <position position="57"/>
    </location>
    <ligand>
        <name>Mg(2+)</name>
        <dbReference type="ChEBI" id="CHEBI:18420"/>
        <label>1</label>
    </ligand>
</feature>
<feature type="binding site" evidence="3">
    <location>
        <position position="56"/>
    </location>
    <ligand>
        <name>Mg(2+)</name>
        <dbReference type="ChEBI" id="CHEBI:18420"/>
        <label>1</label>
    </ligand>
</feature>
<dbReference type="InterPro" id="IPR036705">
    <property type="entry name" value="Ribosyl_crysJ1_sf"/>
</dbReference>
<comment type="similarity">
    <text evidence="1">Belongs to the ADP-ribosylglycohydrolase family.</text>
</comment>
<dbReference type="GO" id="GO:0016787">
    <property type="term" value="F:hydrolase activity"/>
    <property type="evidence" value="ECO:0007669"/>
    <property type="project" value="UniProtKB-KW"/>
</dbReference>
<comment type="cofactor">
    <cofactor evidence="3">
        <name>Mg(2+)</name>
        <dbReference type="ChEBI" id="CHEBI:18420"/>
    </cofactor>
    <text evidence="3">Binds 2 magnesium ions per subunit.</text>
</comment>
<dbReference type="EMBL" id="JACHJQ010000003">
    <property type="protein sequence ID" value="MBB4906608.1"/>
    <property type="molecule type" value="Genomic_DNA"/>
</dbReference>
<evidence type="ECO:0000313" key="5">
    <source>
        <dbReference type="Proteomes" id="UP000520767"/>
    </source>
</evidence>
<keyword evidence="3" id="KW-0479">Metal-binding</keyword>
<dbReference type="PANTHER" id="PTHR16222">
    <property type="entry name" value="ADP-RIBOSYLGLYCOHYDROLASE"/>
    <property type="match status" value="1"/>
</dbReference>
<dbReference type="Gene3D" id="1.10.4080.10">
    <property type="entry name" value="ADP-ribosylation/Crystallin J1"/>
    <property type="match status" value="1"/>
</dbReference>
<feature type="binding site" evidence="3">
    <location>
        <position position="55"/>
    </location>
    <ligand>
        <name>Mg(2+)</name>
        <dbReference type="ChEBI" id="CHEBI:18420"/>
        <label>1</label>
    </ligand>
</feature>
<dbReference type="SUPFAM" id="SSF101478">
    <property type="entry name" value="ADP-ribosylglycohydrolase"/>
    <property type="match status" value="1"/>
</dbReference>
<evidence type="ECO:0000256" key="1">
    <source>
        <dbReference type="ARBA" id="ARBA00010702"/>
    </source>
</evidence>
<name>A0A7W7Q4B8_9PSEU</name>
<sequence length="350" mass="37300">MIDDDRFLGCILAGAVGDALGAPVEFLTIETIRRQFGPDGTTGYEEEYGGRGTITDDTQMTLFTLEGLIRGHRGEHDDLFAPMQHAYQRWLHTQGMETRWADNGGVFATKPEPDGWLITNKGLFAMRAPGNTVTQALRAFSRGQPRGSFDNRLNNSKGCGAVMRVAPYALLGDDAFAFAVGNGLLTHSHPSGYLSAGALAHLVHLLLQDAALPDAIAATRAKLLTWDGHEEQVAALDAAVAHGRPTPESIAEKLGGGWTGEEALAIAVAAALAAEDMRDGLLLAVNHSGDSDSTGAICGNLLGAMRGTATIPPEWLAELELRDVIEQLTRDALAEFGDAPPAWGDRYPFT</sequence>
<dbReference type="AlphaFoldDB" id="A0A7W7Q4B8"/>
<evidence type="ECO:0000256" key="2">
    <source>
        <dbReference type="ARBA" id="ARBA00022801"/>
    </source>
</evidence>
<feature type="binding site" evidence="3">
    <location>
        <position position="293"/>
    </location>
    <ligand>
        <name>Mg(2+)</name>
        <dbReference type="ChEBI" id="CHEBI:18420"/>
        <label>1</label>
    </ligand>
</feature>
<dbReference type="GO" id="GO:0046872">
    <property type="term" value="F:metal ion binding"/>
    <property type="evidence" value="ECO:0007669"/>
    <property type="project" value="UniProtKB-KW"/>
</dbReference>
<keyword evidence="5" id="KW-1185">Reference proteome</keyword>
<reference evidence="4 5" key="1">
    <citation type="submission" date="2020-08" db="EMBL/GenBank/DDBJ databases">
        <title>Genomic Encyclopedia of Type Strains, Phase III (KMG-III): the genomes of soil and plant-associated and newly described type strains.</title>
        <authorList>
            <person name="Whitman W."/>
        </authorList>
    </citation>
    <scope>NUCLEOTIDE SEQUENCE [LARGE SCALE GENOMIC DNA]</scope>
    <source>
        <strain evidence="4 5">CECT 8960</strain>
    </source>
</reference>
<proteinExistence type="inferred from homology"/>
<evidence type="ECO:0000313" key="4">
    <source>
        <dbReference type="EMBL" id="MBB4906608.1"/>
    </source>
</evidence>
<dbReference type="InterPro" id="IPR050792">
    <property type="entry name" value="ADP-ribosylglycohydrolase"/>
</dbReference>
<feature type="binding site" evidence="3">
    <location>
        <position position="292"/>
    </location>
    <ligand>
        <name>Mg(2+)</name>
        <dbReference type="ChEBI" id="CHEBI:18420"/>
        <label>1</label>
    </ligand>
</feature>
<organism evidence="4 5">
    <name type="scientific">Actinophytocola algeriensis</name>
    <dbReference type="NCBI Taxonomy" id="1768010"/>
    <lineage>
        <taxon>Bacteria</taxon>
        <taxon>Bacillati</taxon>
        <taxon>Actinomycetota</taxon>
        <taxon>Actinomycetes</taxon>
        <taxon>Pseudonocardiales</taxon>
        <taxon>Pseudonocardiaceae</taxon>
    </lineage>
</organism>
<feature type="binding site" evidence="3">
    <location>
        <position position="290"/>
    </location>
    <ligand>
        <name>Mg(2+)</name>
        <dbReference type="ChEBI" id="CHEBI:18420"/>
        <label>1</label>
    </ligand>
</feature>
<gene>
    <name evidence="4" type="ORF">FHR82_002828</name>
</gene>